<proteinExistence type="predicted"/>
<protein>
    <recommendedName>
        <fullName evidence="1">DUF7924 domain-containing protein</fullName>
    </recommendedName>
</protein>
<dbReference type="PANTHER" id="PTHR42470">
    <property type="entry name" value="VAST DOMAIN-CONTAINING PROTEIN"/>
    <property type="match status" value="1"/>
</dbReference>
<evidence type="ECO:0000259" key="1">
    <source>
        <dbReference type="Pfam" id="PF25545"/>
    </source>
</evidence>
<dbReference type="Pfam" id="PF25545">
    <property type="entry name" value="DUF7924"/>
    <property type="match status" value="1"/>
</dbReference>
<dbReference type="Proteomes" id="UP001583186">
    <property type="component" value="Unassembled WGS sequence"/>
</dbReference>
<organism evidence="2 3">
    <name type="scientific">Sporothrix stenoceras</name>
    <dbReference type="NCBI Taxonomy" id="5173"/>
    <lineage>
        <taxon>Eukaryota</taxon>
        <taxon>Fungi</taxon>
        <taxon>Dikarya</taxon>
        <taxon>Ascomycota</taxon>
        <taxon>Pezizomycotina</taxon>
        <taxon>Sordariomycetes</taxon>
        <taxon>Sordariomycetidae</taxon>
        <taxon>Ophiostomatales</taxon>
        <taxon>Ophiostomataceae</taxon>
        <taxon>Sporothrix</taxon>
    </lineage>
</organism>
<feature type="domain" description="DUF7924" evidence="1">
    <location>
        <begin position="40"/>
        <end position="178"/>
    </location>
</feature>
<dbReference type="PANTHER" id="PTHR42470:SF1">
    <property type="entry name" value="VAST DOMAIN-CONTAINING PROTEIN"/>
    <property type="match status" value="1"/>
</dbReference>
<gene>
    <name evidence="2" type="ORF">Sste5346_009798</name>
</gene>
<feature type="non-terminal residue" evidence="2">
    <location>
        <position position="1"/>
    </location>
</feature>
<accession>A0ABR3YIF5</accession>
<evidence type="ECO:0000313" key="3">
    <source>
        <dbReference type="Proteomes" id="UP001583186"/>
    </source>
</evidence>
<comment type="caution">
    <text evidence="2">The sequence shown here is derived from an EMBL/GenBank/DDBJ whole genome shotgun (WGS) entry which is preliminary data.</text>
</comment>
<keyword evidence="3" id="KW-1185">Reference proteome</keyword>
<dbReference type="InterPro" id="IPR057684">
    <property type="entry name" value="DUF7924"/>
</dbReference>
<name>A0ABR3YIF5_9PEZI</name>
<reference evidence="2 3" key="1">
    <citation type="journal article" date="2024" name="IMA Fungus">
        <title>IMA Genome - F19 : A genome assembly and annotation guide to empower mycologists, including annotated draft genome sequences of Ceratocystis pirilliformis, Diaporthe australafricana, Fusarium ophioides, Paecilomyces lecythidis, and Sporothrix stenoceras.</title>
        <authorList>
            <person name="Aylward J."/>
            <person name="Wilson A.M."/>
            <person name="Visagie C.M."/>
            <person name="Spraker J."/>
            <person name="Barnes I."/>
            <person name="Buitendag C."/>
            <person name="Ceriani C."/>
            <person name="Del Mar Angel L."/>
            <person name="du Plessis D."/>
            <person name="Fuchs T."/>
            <person name="Gasser K."/>
            <person name="Kramer D."/>
            <person name="Li W."/>
            <person name="Munsamy K."/>
            <person name="Piso A."/>
            <person name="Price J.L."/>
            <person name="Sonnekus B."/>
            <person name="Thomas C."/>
            <person name="van der Nest A."/>
            <person name="van Dijk A."/>
            <person name="van Heerden A."/>
            <person name="van Vuuren N."/>
            <person name="Yilmaz N."/>
            <person name="Duong T.A."/>
            <person name="van der Merwe N.A."/>
            <person name="Wingfield M.J."/>
            <person name="Wingfield B.D."/>
        </authorList>
    </citation>
    <scope>NUCLEOTIDE SEQUENCE [LARGE SCALE GENOMIC DNA]</scope>
    <source>
        <strain evidence="2 3">CMW 5346</strain>
    </source>
</reference>
<dbReference type="EMBL" id="JAWCUI010000101">
    <property type="protein sequence ID" value="KAL1888061.1"/>
    <property type="molecule type" value="Genomic_DNA"/>
</dbReference>
<evidence type="ECO:0000313" key="2">
    <source>
        <dbReference type="EMBL" id="KAL1888061.1"/>
    </source>
</evidence>
<sequence>PDCIFGYSTETDLLPTDLASLYLVTRELLHPDMVDFDNLTSDGLSFPFLTVEYTADADPEGGNLWTATNECAGASAACLNVIWQLNETLQKHGGAGDDNKQYTKSVEPIVYAMAISQDHVYVHVAWSSDIGPVPKYRMQRVETFSMSKESDLLDFCRCVHNILDWAKGPRQAAICEALRAIADGNKRAQSNN</sequence>